<dbReference type="AlphaFoldDB" id="A0A9R1VPX7"/>
<accession>A0A9R1VPX7</accession>
<dbReference type="InterPro" id="IPR036397">
    <property type="entry name" value="RNaseH_sf"/>
</dbReference>
<comment type="caution">
    <text evidence="2">The sequence shown here is derived from an EMBL/GenBank/DDBJ whole genome shotgun (WGS) entry which is preliminary data.</text>
</comment>
<name>A0A9R1VPX7_LACSA</name>
<evidence type="ECO:0000259" key="1">
    <source>
        <dbReference type="PROSITE" id="PS50994"/>
    </source>
</evidence>
<gene>
    <name evidence="2" type="ORF">LSAT_V11C400213730</name>
</gene>
<evidence type="ECO:0000313" key="2">
    <source>
        <dbReference type="EMBL" id="KAJ0209953.1"/>
    </source>
</evidence>
<dbReference type="SUPFAM" id="SSF53098">
    <property type="entry name" value="Ribonuclease H-like"/>
    <property type="match status" value="1"/>
</dbReference>
<dbReference type="PANTHER" id="PTHR42648:SF29">
    <property type="entry name" value="RNA-DIRECTED DNA POLYMERASE"/>
    <property type="match status" value="1"/>
</dbReference>
<dbReference type="GO" id="GO:0003676">
    <property type="term" value="F:nucleic acid binding"/>
    <property type="evidence" value="ECO:0007669"/>
    <property type="project" value="InterPro"/>
</dbReference>
<evidence type="ECO:0000313" key="3">
    <source>
        <dbReference type="Proteomes" id="UP000235145"/>
    </source>
</evidence>
<reference evidence="2 3" key="1">
    <citation type="journal article" date="2017" name="Nat. Commun.">
        <title>Genome assembly with in vitro proximity ligation data and whole-genome triplication in lettuce.</title>
        <authorList>
            <person name="Reyes-Chin-Wo S."/>
            <person name="Wang Z."/>
            <person name="Yang X."/>
            <person name="Kozik A."/>
            <person name="Arikit S."/>
            <person name="Song C."/>
            <person name="Xia L."/>
            <person name="Froenicke L."/>
            <person name="Lavelle D.O."/>
            <person name="Truco M.J."/>
            <person name="Xia R."/>
            <person name="Zhu S."/>
            <person name="Xu C."/>
            <person name="Xu H."/>
            <person name="Xu X."/>
            <person name="Cox K."/>
            <person name="Korf I."/>
            <person name="Meyers B.C."/>
            <person name="Michelmore R.W."/>
        </authorList>
    </citation>
    <scope>NUCLEOTIDE SEQUENCE [LARGE SCALE GENOMIC DNA]</scope>
    <source>
        <strain evidence="3">cv. Salinas</strain>
        <tissue evidence="2">Seedlings</tissue>
    </source>
</reference>
<keyword evidence="3" id="KW-1185">Reference proteome</keyword>
<dbReference type="EMBL" id="NBSK02000004">
    <property type="protein sequence ID" value="KAJ0209953.1"/>
    <property type="molecule type" value="Genomic_DNA"/>
</dbReference>
<dbReference type="InterPro" id="IPR001584">
    <property type="entry name" value="Integrase_cat-core"/>
</dbReference>
<organism evidence="2 3">
    <name type="scientific">Lactuca sativa</name>
    <name type="common">Garden lettuce</name>
    <dbReference type="NCBI Taxonomy" id="4236"/>
    <lineage>
        <taxon>Eukaryota</taxon>
        <taxon>Viridiplantae</taxon>
        <taxon>Streptophyta</taxon>
        <taxon>Embryophyta</taxon>
        <taxon>Tracheophyta</taxon>
        <taxon>Spermatophyta</taxon>
        <taxon>Magnoliopsida</taxon>
        <taxon>eudicotyledons</taxon>
        <taxon>Gunneridae</taxon>
        <taxon>Pentapetalae</taxon>
        <taxon>asterids</taxon>
        <taxon>campanulids</taxon>
        <taxon>Asterales</taxon>
        <taxon>Asteraceae</taxon>
        <taxon>Cichorioideae</taxon>
        <taxon>Cichorieae</taxon>
        <taxon>Lactucinae</taxon>
        <taxon>Lactuca</taxon>
    </lineage>
</organism>
<dbReference type="Pfam" id="PF00665">
    <property type="entry name" value="rve"/>
    <property type="match status" value="1"/>
</dbReference>
<dbReference type="PANTHER" id="PTHR42648">
    <property type="entry name" value="TRANSPOSASE, PUTATIVE-RELATED"/>
    <property type="match status" value="1"/>
</dbReference>
<sequence length="175" mass="20611">MLQKKNISEIKTFACFDLIHCDMWGKYRTPSIFKESYFFTIVDDFSRAVCTFLIKHKHEASTCLVDFHKMVQTQFGKRIKRIRCDNGGEFVSNKMCDFYSREGIVLETTCAHTPQQNGVVERKHRYLLETTRCDNPKFILLHYPVTVNEIFQCIKVSLIRGHQINKCFIYLCFVS</sequence>
<dbReference type="InterPro" id="IPR012337">
    <property type="entry name" value="RNaseH-like_sf"/>
</dbReference>
<dbReference type="GO" id="GO:0015074">
    <property type="term" value="P:DNA integration"/>
    <property type="evidence" value="ECO:0007669"/>
    <property type="project" value="InterPro"/>
</dbReference>
<protein>
    <recommendedName>
        <fullName evidence="1">Integrase catalytic domain-containing protein</fullName>
    </recommendedName>
</protein>
<dbReference type="InterPro" id="IPR039537">
    <property type="entry name" value="Retrotran_Ty1/copia-like"/>
</dbReference>
<dbReference type="PROSITE" id="PS50994">
    <property type="entry name" value="INTEGRASE"/>
    <property type="match status" value="1"/>
</dbReference>
<feature type="domain" description="Integrase catalytic" evidence="1">
    <location>
        <begin position="16"/>
        <end position="129"/>
    </location>
</feature>
<dbReference type="Proteomes" id="UP000235145">
    <property type="component" value="Unassembled WGS sequence"/>
</dbReference>
<dbReference type="Gene3D" id="3.30.420.10">
    <property type="entry name" value="Ribonuclease H-like superfamily/Ribonuclease H"/>
    <property type="match status" value="1"/>
</dbReference>
<proteinExistence type="predicted"/>